<dbReference type="AlphaFoldDB" id="A0A2N6ST31"/>
<sequence>MKAVKLHLFQDLVNYRKPMSFQIKETYPLPPYSTVIGMVHNMCRYSQYEPMNISVQGKYVSKVNDLYTRYEFKNGYKFEASRHQLNVDGFGIGRGISTTELLSQVELVIHVLPKNEDQVREIYEAFKKPWEYPSLGRREDLVIIEDVKIVEVNECDVERSVYLDKDMYAYIPLKFSESSKDFDSDKYNYLNNSIYRSKAKSGVPHRGTKYILNKDYESVDYGNKKNPKKFRIWNKIEVLYTSHIYADSDFEILMDDTGDLVFFA</sequence>
<dbReference type="GO" id="GO:0043571">
    <property type="term" value="P:maintenance of CRISPR repeat elements"/>
    <property type="evidence" value="ECO:0007669"/>
    <property type="project" value="InterPro"/>
</dbReference>
<name>A0A2N6ST31_FINMA</name>
<dbReference type="EMBL" id="PNHD01000005">
    <property type="protein sequence ID" value="PMC60209.1"/>
    <property type="molecule type" value="Genomic_DNA"/>
</dbReference>
<dbReference type="InterPro" id="IPR013422">
    <property type="entry name" value="CRISPR-assoc_prot_Cas5_N"/>
</dbReference>
<dbReference type="Proteomes" id="UP000235723">
    <property type="component" value="Unassembled WGS sequence"/>
</dbReference>
<proteinExistence type="predicted"/>
<protein>
    <submittedName>
        <fullName evidence="2">CRISPR-associated protein Cas5</fullName>
    </submittedName>
</protein>
<dbReference type="InterPro" id="IPR021124">
    <property type="entry name" value="CRISPR-assoc_prot_Cas5"/>
</dbReference>
<dbReference type="GO" id="GO:0051607">
    <property type="term" value="P:defense response to virus"/>
    <property type="evidence" value="ECO:0007669"/>
    <property type="project" value="UniProtKB-KW"/>
</dbReference>
<gene>
    <name evidence="2" type="ORF">CJ208_04750</name>
</gene>
<evidence type="ECO:0000313" key="2">
    <source>
        <dbReference type="EMBL" id="PMC60209.1"/>
    </source>
</evidence>
<evidence type="ECO:0000313" key="3">
    <source>
        <dbReference type="Proteomes" id="UP000235723"/>
    </source>
</evidence>
<dbReference type="NCBIfam" id="TIGR02593">
    <property type="entry name" value="CRISPR_cas5"/>
    <property type="match status" value="1"/>
</dbReference>
<dbReference type="Pfam" id="PF09704">
    <property type="entry name" value="Cas_Cas5d"/>
    <property type="match status" value="1"/>
</dbReference>
<accession>A0A2N6ST31</accession>
<evidence type="ECO:0000256" key="1">
    <source>
        <dbReference type="ARBA" id="ARBA00023118"/>
    </source>
</evidence>
<comment type="caution">
    <text evidence="2">The sequence shown here is derived from an EMBL/GenBank/DDBJ whole genome shotgun (WGS) entry which is preliminary data.</text>
</comment>
<organism evidence="2 3">
    <name type="scientific">Finegoldia magna</name>
    <name type="common">Peptostreptococcus magnus</name>
    <dbReference type="NCBI Taxonomy" id="1260"/>
    <lineage>
        <taxon>Bacteria</taxon>
        <taxon>Bacillati</taxon>
        <taxon>Bacillota</taxon>
        <taxon>Tissierellia</taxon>
        <taxon>Tissierellales</taxon>
        <taxon>Peptoniphilaceae</taxon>
        <taxon>Finegoldia</taxon>
    </lineage>
</organism>
<keyword evidence="1" id="KW-0051">Antiviral defense</keyword>
<reference evidence="2 3" key="1">
    <citation type="submission" date="2017-09" db="EMBL/GenBank/DDBJ databases">
        <title>Bacterial strain isolated from the female urinary microbiota.</title>
        <authorList>
            <person name="Thomas-White K."/>
            <person name="Kumar N."/>
            <person name="Forster S."/>
            <person name="Putonti C."/>
            <person name="Lawley T."/>
            <person name="Wolfe A.J."/>
        </authorList>
    </citation>
    <scope>NUCLEOTIDE SEQUENCE [LARGE SCALE GENOMIC DNA]</scope>
    <source>
        <strain evidence="2 3">UMB0115</strain>
    </source>
</reference>